<keyword evidence="6" id="KW-1185">Reference proteome</keyword>
<gene>
    <name evidence="5" type="primary">Cdkn2c</name>
    <name evidence="5" type="ORF">EYF80_015342</name>
</gene>
<feature type="repeat" description="ANK" evidence="3">
    <location>
        <begin position="180"/>
        <end position="212"/>
    </location>
</feature>
<reference evidence="5 6" key="1">
    <citation type="submission" date="2019-03" db="EMBL/GenBank/DDBJ databases">
        <title>First draft genome of Liparis tanakae, snailfish: a comprehensive survey of snailfish specific genes.</title>
        <authorList>
            <person name="Kim W."/>
            <person name="Song I."/>
            <person name="Jeong J.-H."/>
            <person name="Kim D."/>
            <person name="Kim S."/>
            <person name="Ryu S."/>
            <person name="Song J.Y."/>
            <person name="Lee S.K."/>
        </authorList>
    </citation>
    <scope>NUCLEOTIDE SEQUENCE [LARGE SCALE GENOMIC DNA]</scope>
    <source>
        <tissue evidence="5">Muscle</tissue>
    </source>
</reference>
<evidence type="ECO:0000256" key="1">
    <source>
        <dbReference type="ARBA" id="ARBA00022737"/>
    </source>
</evidence>
<evidence type="ECO:0000313" key="6">
    <source>
        <dbReference type="Proteomes" id="UP000314294"/>
    </source>
</evidence>
<feature type="region of interest" description="Disordered" evidence="4">
    <location>
        <begin position="58"/>
        <end position="97"/>
    </location>
</feature>
<evidence type="ECO:0000313" key="5">
    <source>
        <dbReference type="EMBL" id="TNN74383.1"/>
    </source>
</evidence>
<sequence>MGQTESRSLQVKVLGLIFTAGGLEMPKDKHATSSIVRCRYSTLKLSIRGWRSTMCREEGLTGQKAEVEDDAGEEDEDEEEGGGTEPPAAASAASDWLGGPNMPDWLASLEKLLHRGDRCKQQPSRRSRVPDSGFRTKAVFNRPATLERALSHEVVKLGNTAVVEALLRAGSDPNLRDPVCGLTVMHDAAREGFVESVRALVDYGADLNLVDEQGNLPLHLAAREGHLEATQMLIGRTADPRAPNGLGHTAGQLAHIHKRVECAKYIHDYLSSHRQLQAQALWAGGAPAVCLQNIHISDI</sequence>
<dbReference type="PROSITE" id="PS50088">
    <property type="entry name" value="ANK_REPEAT"/>
    <property type="match status" value="2"/>
</dbReference>
<dbReference type="PROSITE" id="PS50297">
    <property type="entry name" value="ANK_REP_REGION"/>
    <property type="match status" value="2"/>
</dbReference>
<evidence type="ECO:0000256" key="2">
    <source>
        <dbReference type="ARBA" id="ARBA00023043"/>
    </source>
</evidence>
<dbReference type="SMART" id="SM00248">
    <property type="entry name" value="ANK"/>
    <property type="match status" value="3"/>
</dbReference>
<proteinExistence type="predicted"/>
<keyword evidence="1" id="KW-0677">Repeat</keyword>
<dbReference type="SUPFAM" id="SSF48403">
    <property type="entry name" value="Ankyrin repeat"/>
    <property type="match status" value="1"/>
</dbReference>
<keyword evidence="2 3" id="KW-0040">ANK repeat</keyword>
<name>A0A4Z2IB61_9TELE</name>
<dbReference type="PANTHER" id="PTHR24201">
    <property type="entry name" value="ANK_REP_REGION DOMAIN-CONTAINING PROTEIN"/>
    <property type="match status" value="1"/>
</dbReference>
<dbReference type="EMBL" id="SRLO01000114">
    <property type="protein sequence ID" value="TNN74383.1"/>
    <property type="molecule type" value="Genomic_DNA"/>
</dbReference>
<dbReference type="InterPro" id="IPR050776">
    <property type="entry name" value="Ank_Repeat/CDKN_Inhibitor"/>
</dbReference>
<dbReference type="Proteomes" id="UP000314294">
    <property type="component" value="Unassembled WGS sequence"/>
</dbReference>
<protein>
    <submittedName>
        <fullName evidence="5">Cyclin-dependent kinase 4 inhibitor C</fullName>
    </submittedName>
</protein>
<organism evidence="5 6">
    <name type="scientific">Liparis tanakae</name>
    <name type="common">Tanaka's snailfish</name>
    <dbReference type="NCBI Taxonomy" id="230148"/>
    <lineage>
        <taxon>Eukaryota</taxon>
        <taxon>Metazoa</taxon>
        <taxon>Chordata</taxon>
        <taxon>Craniata</taxon>
        <taxon>Vertebrata</taxon>
        <taxon>Euteleostomi</taxon>
        <taxon>Actinopterygii</taxon>
        <taxon>Neopterygii</taxon>
        <taxon>Teleostei</taxon>
        <taxon>Neoteleostei</taxon>
        <taxon>Acanthomorphata</taxon>
        <taxon>Eupercaria</taxon>
        <taxon>Perciformes</taxon>
        <taxon>Cottioidei</taxon>
        <taxon>Cottales</taxon>
        <taxon>Liparidae</taxon>
        <taxon>Liparis</taxon>
    </lineage>
</organism>
<dbReference type="GO" id="GO:0005634">
    <property type="term" value="C:nucleus"/>
    <property type="evidence" value="ECO:0007669"/>
    <property type="project" value="TreeGrafter"/>
</dbReference>
<feature type="compositionally biased region" description="Low complexity" evidence="4">
    <location>
        <begin position="85"/>
        <end position="95"/>
    </location>
</feature>
<feature type="repeat" description="ANK" evidence="3">
    <location>
        <begin position="213"/>
        <end position="245"/>
    </location>
</feature>
<dbReference type="InterPro" id="IPR036770">
    <property type="entry name" value="Ankyrin_rpt-contain_sf"/>
</dbReference>
<evidence type="ECO:0000256" key="3">
    <source>
        <dbReference type="PROSITE-ProRule" id="PRU00023"/>
    </source>
</evidence>
<dbReference type="Gene3D" id="1.25.40.20">
    <property type="entry name" value="Ankyrin repeat-containing domain"/>
    <property type="match status" value="1"/>
</dbReference>
<comment type="caution">
    <text evidence="5">The sequence shown here is derived from an EMBL/GenBank/DDBJ whole genome shotgun (WGS) entry which is preliminary data.</text>
</comment>
<dbReference type="PANTHER" id="PTHR24201:SF14">
    <property type="entry name" value="CYCLIN-DEPENDENT KINASE 4 INHIBITOR C-LIKE"/>
    <property type="match status" value="1"/>
</dbReference>
<accession>A0A4Z2IB61</accession>
<dbReference type="OrthoDB" id="163438at2759"/>
<dbReference type="AlphaFoldDB" id="A0A4Z2IB61"/>
<evidence type="ECO:0000256" key="4">
    <source>
        <dbReference type="SAM" id="MobiDB-lite"/>
    </source>
</evidence>
<feature type="compositionally biased region" description="Acidic residues" evidence="4">
    <location>
        <begin position="67"/>
        <end position="82"/>
    </location>
</feature>
<dbReference type="Pfam" id="PF12796">
    <property type="entry name" value="Ank_2"/>
    <property type="match status" value="1"/>
</dbReference>
<dbReference type="InterPro" id="IPR002110">
    <property type="entry name" value="Ankyrin_rpt"/>
</dbReference>